<keyword evidence="3 4" id="KW-0720">Serine protease</keyword>
<evidence type="ECO:0000256" key="1">
    <source>
        <dbReference type="ARBA" id="ARBA00022670"/>
    </source>
</evidence>
<accession>A0A9C9EKQ0</accession>
<dbReference type="InterPro" id="IPR036852">
    <property type="entry name" value="Peptidase_S8/S53_dom_sf"/>
</dbReference>
<dbReference type="InterPro" id="IPR023828">
    <property type="entry name" value="Peptidase_S8_Ser-AS"/>
</dbReference>
<keyword evidence="1 4" id="KW-0645">Protease</keyword>
<feature type="compositionally biased region" description="Polar residues" evidence="5">
    <location>
        <begin position="427"/>
        <end position="440"/>
    </location>
</feature>
<evidence type="ECO:0000256" key="4">
    <source>
        <dbReference type="PROSITE-ProRule" id="PRU01240"/>
    </source>
</evidence>
<gene>
    <name evidence="7" type="ORF">ENI34_01450</name>
</gene>
<dbReference type="EMBL" id="DRIG01000018">
    <property type="protein sequence ID" value="HEC77793.1"/>
    <property type="molecule type" value="Genomic_DNA"/>
</dbReference>
<dbReference type="PANTHER" id="PTHR43399:SF5">
    <property type="entry name" value="PEPTIDASE S8 FAMILY WITH PROTEASE-ASSOCIATED DOMAIN"/>
    <property type="match status" value="1"/>
</dbReference>
<sequence>MKILVGILVILTIGFSHPISFVHYKFDPLETEPTIPTELRLEPDALSNYYLIQFTGPVKNVWKNEIIKHGGIIYDYIPHFTFIVSLKNSEVDKLEKLPFVRWIGYYHPAYKISPYIGKMEYKDPARANDPWLNLRVSLFYDADVDKVISQLKDLGAQIEKIACHEEYRIKRIIFDISPEKLNEVAHIKSIKWIEEMPEYTLYNNTTRWVLQTNVSNDTVLWAHGIRGDGQILSVMDTGIDYLSCFFRDPEGDPFGPDHRKIQAHHLYGSAQAYDDHGHGTHVSGTACGNDYTMTYDEYNGMAKNARMVMQDISYGGGNLTPPSPLTTGFQDAMNDGAFAQTNSWGYTSGSQYATESRDIDNFMYNNKYFLVLFAAGNSGPSSSTVHPPATAKDDITVGASCQNPGENNIAGFSSRGPADDGRLEPTVSISGTDANDQCPDQWNPGPNAIYSALNSGTTPTQTCEWVADDWCGTSMATPAACGAAALVRQYYMDGWYPTGSPEPGNAFTPTNDLLKATLINSAVDMGTANIPNND</sequence>
<dbReference type="PROSITE" id="PS00138">
    <property type="entry name" value="SUBTILASE_SER"/>
    <property type="match status" value="1"/>
</dbReference>
<dbReference type="PROSITE" id="PS00137">
    <property type="entry name" value="SUBTILASE_HIS"/>
    <property type="match status" value="1"/>
</dbReference>
<dbReference type="Pfam" id="PF00082">
    <property type="entry name" value="Peptidase_S8"/>
    <property type="match status" value="1"/>
</dbReference>
<dbReference type="AlphaFoldDB" id="A0A9C9EKQ0"/>
<reference evidence="7" key="1">
    <citation type="journal article" date="2020" name="mSystems">
        <title>Genome- and Community-Level Interaction Insights into Carbon Utilization and Element Cycling Functions of Hydrothermarchaeota in Hydrothermal Sediment.</title>
        <authorList>
            <person name="Zhou Z."/>
            <person name="Liu Y."/>
            <person name="Xu W."/>
            <person name="Pan J."/>
            <person name="Luo Z.H."/>
            <person name="Li M."/>
        </authorList>
    </citation>
    <scope>NUCLEOTIDE SEQUENCE</scope>
    <source>
        <strain evidence="7">HyVt-388</strain>
    </source>
</reference>
<dbReference type="PANTHER" id="PTHR43399">
    <property type="entry name" value="SUBTILISIN-RELATED"/>
    <property type="match status" value="1"/>
</dbReference>
<dbReference type="GO" id="GO:0004252">
    <property type="term" value="F:serine-type endopeptidase activity"/>
    <property type="evidence" value="ECO:0007669"/>
    <property type="project" value="UniProtKB-UniRule"/>
</dbReference>
<evidence type="ECO:0000259" key="6">
    <source>
        <dbReference type="Pfam" id="PF00082"/>
    </source>
</evidence>
<evidence type="ECO:0000256" key="5">
    <source>
        <dbReference type="SAM" id="MobiDB-lite"/>
    </source>
</evidence>
<feature type="active site" description="Charge relay system" evidence="4">
    <location>
        <position position="474"/>
    </location>
</feature>
<dbReference type="InterPro" id="IPR015500">
    <property type="entry name" value="Peptidase_S8_subtilisin-rel"/>
</dbReference>
<evidence type="ECO:0000313" key="8">
    <source>
        <dbReference type="Proteomes" id="UP000885826"/>
    </source>
</evidence>
<evidence type="ECO:0000256" key="2">
    <source>
        <dbReference type="ARBA" id="ARBA00022801"/>
    </source>
</evidence>
<feature type="non-terminal residue" evidence="7">
    <location>
        <position position="534"/>
    </location>
</feature>
<comment type="caution">
    <text evidence="7">The sequence shown here is derived from an EMBL/GenBank/DDBJ whole genome shotgun (WGS) entry which is preliminary data.</text>
</comment>
<feature type="active site" description="Charge relay system" evidence="4">
    <location>
        <position position="278"/>
    </location>
</feature>
<keyword evidence="2 4" id="KW-0378">Hydrolase</keyword>
<name>A0A9C9EKQ0_UNCW3</name>
<dbReference type="InterPro" id="IPR051048">
    <property type="entry name" value="Peptidase_S8/S53_subtilisin"/>
</dbReference>
<dbReference type="PROSITE" id="PS51892">
    <property type="entry name" value="SUBTILASE"/>
    <property type="match status" value="1"/>
</dbReference>
<feature type="active site" description="Charge relay system" evidence="4">
    <location>
        <position position="236"/>
    </location>
</feature>
<feature type="region of interest" description="Disordered" evidence="5">
    <location>
        <begin position="406"/>
        <end position="441"/>
    </location>
</feature>
<organism evidence="7 8">
    <name type="scientific">candidate division WOR-3 bacterium</name>
    <dbReference type="NCBI Taxonomy" id="2052148"/>
    <lineage>
        <taxon>Bacteria</taxon>
        <taxon>Bacteria division WOR-3</taxon>
    </lineage>
</organism>
<dbReference type="InterPro" id="IPR000209">
    <property type="entry name" value="Peptidase_S8/S53_dom"/>
</dbReference>
<dbReference type="Gene3D" id="3.40.50.200">
    <property type="entry name" value="Peptidase S8/S53 domain"/>
    <property type="match status" value="1"/>
</dbReference>
<dbReference type="SUPFAM" id="SSF52743">
    <property type="entry name" value="Subtilisin-like"/>
    <property type="match status" value="1"/>
</dbReference>
<dbReference type="InterPro" id="IPR034058">
    <property type="entry name" value="TagA/B/C/D_pept_dom"/>
</dbReference>
<dbReference type="CDD" id="cd04842">
    <property type="entry name" value="Peptidases_S8_Kp43_protease"/>
    <property type="match status" value="1"/>
</dbReference>
<protein>
    <recommendedName>
        <fullName evidence="6">Peptidase S8/S53 domain-containing protein</fullName>
    </recommendedName>
</protein>
<dbReference type="InterPro" id="IPR022398">
    <property type="entry name" value="Peptidase_S8_His-AS"/>
</dbReference>
<evidence type="ECO:0000313" key="7">
    <source>
        <dbReference type="EMBL" id="HEC77793.1"/>
    </source>
</evidence>
<dbReference type="GO" id="GO:0006508">
    <property type="term" value="P:proteolysis"/>
    <property type="evidence" value="ECO:0007669"/>
    <property type="project" value="UniProtKB-KW"/>
</dbReference>
<feature type="domain" description="Peptidase S8/S53" evidence="6">
    <location>
        <begin position="227"/>
        <end position="528"/>
    </location>
</feature>
<comment type="similarity">
    <text evidence="4">Belongs to the peptidase S8 family.</text>
</comment>
<dbReference type="PRINTS" id="PR00723">
    <property type="entry name" value="SUBTILISIN"/>
</dbReference>
<dbReference type="Proteomes" id="UP000885826">
    <property type="component" value="Unassembled WGS sequence"/>
</dbReference>
<evidence type="ECO:0000256" key="3">
    <source>
        <dbReference type="ARBA" id="ARBA00022825"/>
    </source>
</evidence>
<proteinExistence type="inferred from homology"/>